<feature type="signal peptide" evidence="1">
    <location>
        <begin position="1"/>
        <end position="28"/>
    </location>
</feature>
<evidence type="ECO:0000256" key="1">
    <source>
        <dbReference type="SAM" id="SignalP"/>
    </source>
</evidence>
<reference evidence="3" key="1">
    <citation type="journal article" date="2020" name="Mol. Plant Microbe">
        <title>Rhizobial microsymbionts of the narrowly endemic Oxytropis species growing in Kamchatka are characterized by significant genetic diversity and possess a set of genes that are associated with T3SS and T6SS secretion systems and can affect the development of symbiosis.</title>
        <authorList>
            <person name="Safronova V."/>
            <person name="Guro P."/>
            <person name="Sazanova A."/>
            <person name="Kuznetsova I."/>
            <person name="Belimov A."/>
            <person name="Yakubov V."/>
            <person name="Chirak E."/>
            <person name="Afonin A."/>
            <person name="Gogolev Y."/>
            <person name="Andronov E."/>
            <person name="Tikhonovich I."/>
        </authorList>
    </citation>
    <scope>NUCLEOTIDE SEQUENCE [LARGE SCALE GENOMIC DNA]</scope>
    <source>
        <strain evidence="3">583</strain>
    </source>
</reference>
<dbReference type="Proteomes" id="UP000515465">
    <property type="component" value="Chromosome"/>
</dbReference>
<gene>
    <name evidence="2" type="ORF">HB778_02865</name>
</gene>
<evidence type="ECO:0000313" key="2">
    <source>
        <dbReference type="EMBL" id="QND55722.1"/>
    </source>
</evidence>
<protein>
    <submittedName>
        <fullName evidence="2">Uncharacterized protein</fullName>
    </submittedName>
</protein>
<dbReference type="RefSeq" id="WP_183461317.1">
    <property type="nucleotide sequence ID" value="NZ_CP050296.1"/>
</dbReference>
<feature type="chain" id="PRO_5028980414" evidence="1">
    <location>
        <begin position="29"/>
        <end position="130"/>
    </location>
</feature>
<name>A0A7G6SMJ0_9HYPH</name>
<keyword evidence="1" id="KW-0732">Signal</keyword>
<dbReference type="EMBL" id="CP050296">
    <property type="protein sequence ID" value="QND55722.1"/>
    <property type="molecule type" value="Genomic_DNA"/>
</dbReference>
<dbReference type="AlphaFoldDB" id="A0A7G6SMJ0"/>
<accession>A0A7G6SMJ0</accession>
<proteinExistence type="predicted"/>
<sequence>MAIKTLRYWLGAVSTVLFLLISALPSNAESYSSLQGKGYKTGKLTRGASGNLGWFVSGAGKKFFCTLHVAHAYVGKTGMVGFTSAGQQISLNRKVYEQYAGGFDASAPQLSDLKAGRLNARDVGNCAPAK</sequence>
<evidence type="ECO:0000313" key="3">
    <source>
        <dbReference type="Proteomes" id="UP000515465"/>
    </source>
</evidence>
<organism evidence="2 3">
    <name type="scientific">Mesorhizobium huakuii</name>
    <dbReference type="NCBI Taxonomy" id="28104"/>
    <lineage>
        <taxon>Bacteria</taxon>
        <taxon>Pseudomonadati</taxon>
        <taxon>Pseudomonadota</taxon>
        <taxon>Alphaproteobacteria</taxon>
        <taxon>Hyphomicrobiales</taxon>
        <taxon>Phyllobacteriaceae</taxon>
        <taxon>Mesorhizobium</taxon>
    </lineage>
</organism>